<organism evidence="1 2">
    <name type="scientific">Prorocentrum cordatum</name>
    <dbReference type="NCBI Taxonomy" id="2364126"/>
    <lineage>
        <taxon>Eukaryota</taxon>
        <taxon>Sar</taxon>
        <taxon>Alveolata</taxon>
        <taxon>Dinophyceae</taxon>
        <taxon>Prorocentrales</taxon>
        <taxon>Prorocentraceae</taxon>
        <taxon>Prorocentrum</taxon>
    </lineage>
</organism>
<name>A0ABN9TAG8_9DINO</name>
<protein>
    <submittedName>
        <fullName evidence="1">Uncharacterized protein</fullName>
    </submittedName>
</protein>
<evidence type="ECO:0000313" key="2">
    <source>
        <dbReference type="Proteomes" id="UP001189429"/>
    </source>
</evidence>
<reference evidence="1" key="1">
    <citation type="submission" date="2023-10" db="EMBL/GenBank/DDBJ databases">
        <authorList>
            <person name="Chen Y."/>
            <person name="Shah S."/>
            <person name="Dougan E. K."/>
            <person name="Thang M."/>
            <person name="Chan C."/>
        </authorList>
    </citation>
    <scope>NUCLEOTIDE SEQUENCE [LARGE SCALE GENOMIC DNA]</scope>
</reference>
<gene>
    <name evidence="1" type="ORF">PCOR1329_LOCUS36992</name>
</gene>
<accession>A0ABN9TAG8</accession>
<proteinExistence type="predicted"/>
<dbReference type="Proteomes" id="UP001189429">
    <property type="component" value="Unassembled WGS sequence"/>
</dbReference>
<evidence type="ECO:0000313" key="1">
    <source>
        <dbReference type="EMBL" id="CAK0841930.1"/>
    </source>
</evidence>
<dbReference type="EMBL" id="CAUYUJ010014493">
    <property type="protein sequence ID" value="CAK0841930.1"/>
    <property type="molecule type" value="Genomic_DNA"/>
</dbReference>
<comment type="caution">
    <text evidence="1">The sequence shown here is derived from an EMBL/GenBank/DDBJ whole genome shotgun (WGS) entry which is preliminary data.</text>
</comment>
<keyword evidence="2" id="KW-1185">Reference proteome</keyword>
<sequence length="117" mass="12534">MEWPSSMPWSSPMSKHACPGDGYESVLCDVRLVAVSRISKLSAKPAWLSTQTLDADTSSGWDPFSLSSDRATDSPAAARRATAATAAISRARGRGPLPRLGVRSQRVQRALVLARLP</sequence>